<evidence type="ECO:0000313" key="1">
    <source>
        <dbReference type="EMBL" id="RSZ61377.1"/>
    </source>
</evidence>
<proteinExistence type="predicted"/>
<keyword evidence="2" id="KW-1185">Reference proteome</keyword>
<dbReference type="Proteomes" id="UP000274907">
    <property type="component" value="Unassembled WGS sequence"/>
</dbReference>
<comment type="caution">
    <text evidence="1">The sequence shown here is derived from an EMBL/GenBank/DDBJ whole genome shotgun (WGS) entry which is preliminary data.</text>
</comment>
<name>A0A3S0B2W2_9CORY</name>
<evidence type="ECO:0000313" key="2">
    <source>
        <dbReference type="Proteomes" id="UP000274907"/>
    </source>
</evidence>
<dbReference type="AlphaFoldDB" id="A0A3S0B2W2"/>
<dbReference type="RefSeq" id="WP_126121850.1">
    <property type="nucleotide sequence ID" value="NZ_RXHJ01000022.1"/>
</dbReference>
<sequence>MTFGDKALVPVWVLATDLVKLPDVLSSGEMNSSRLAELRTVLATLADSPITTLEAHPVSAKRDRTSGIVLHAASPLAQQLSQLISQTTKTAPQNLNVGASGEMLYRMVVPAKVAEQVSKGLVTSMKSKAVAGGFHGTLRDSTGIVAQATFVPVAGKATVLGAATGSAATAGVATATAGALTVAAPLGSVTKVV</sequence>
<accession>A0A3S0B2W2</accession>
<gene>
    <name evidence="1" type="ORF">EAH68_13395</name>
</gene>
<dbReference type="EMBL" id="RXHJ01000022">
    <property type="protein sequence ID" value="RSZ61377.1"/>
    <property type="molecule type" value="Genomic_DNA"/>
</dbReference>
<dbReference type="OrthoDB" id="4380893at2"/>
<reference evidence="1 2" key="1">
    <citation type="submission" date="2018-12" db="EMBL/GenBank/DDBJ databases">
        <title>YIM 101343 draft genome.</title>
        <authorList>
            <person name="Chen X."/>
        </authorList>
    </citation>
    <scope>NUCLEOTIDE SEQUENCE [LARGE SCALE GENOMIC DNA]</scope>
    <source>
        <strain evidence="1 2">YIM 101343</strain>
    </source>
</reference>
<protein>
    <submittedName>
        <fullName evidence="1">Uncharacterized protein</fullName>
    </submittedName>
</protein>
<organism evidence="1 2">
    <name type="scientific">Corynebacterium hylobatis</name>
    <dbReference type="NCBI Taxonomy" id="1859290"/>
    <lineage>
        <taxon>Bacteria</taxon>
        <taxon>Bacillati</taxon>
        <taxon>Actinomycetota</taxon>
        <taxon>Actinomycetes</taxon>
        <taxon>Mycobacteriales</taxon>
        <taxon>Corynebacteriaceae</taxon>
        <taxon>Corynebacterium</taxon>
    </lineage>
</organism>